<dbReference type="CDD" id="cd00751">
    <property type="entry name" value="thiolase"/>
    <property type="match status" value="1"/>
</dbReference>
<dbReference type="GO" id="GO:0016747">
    <property type="term" value="F:acyltransferase activity, transferring groups other than amino-acyl groups"/>
    <property type="evidence" value="ECO:0007669"/>
    <property type="project" value="InterPro"/>
</dbReference>
<evidence type="ECO:0000256" key="4">
    <source>
        <dbReference type="RuleBase" id="RU003557"/>
    </source>
</evidence>
<comment type="caution">
    <text evidence="7">The sequence shown here is derived from an EMBL/GenBank/DDBJ whole genome shotgun (WGS) entry which is preliminary data.</text>
</comment>
<evidence type="ECO:0000259" key="5">
    <source>
        <dbReference type="Pfam" id="PF00108"/>
    </source>
</evidence>
<dbReference type="PANTHER" id="PTHR43365:SF1">
    <property type="entry name" value="ACETYL-COA C-ACYLTRANSFERASE"/>
    <property type="match status" value="1"/>
</dbReference>
<proteinExistence type="inferred from homology"/>
<keyword evidence="8" id="KW-1185">Reference proteome</keyword>
<reference evidence="7 8" key="1">
    <citation type="submission" date="2019-03" db="EMBL/GenBank/DDBJ databases">
        <title>Genomics of glacier-inhabiting Cryobacterium strains.</title>
        <authorList>
            <person name="Liu Q."/>
            <person name="Xin Y.-H."/>
        </authorList>
    </citation>
    <scope>NUCLEOTIDE SEQUENCE [LARGE SCALE GENOMIC DNA]</scope>
    <source>
        <strain evidence="7 8">Hh15</strain>
    </source>
</reference>
<dbReference type="NCBIfam" id="TIGR01930">
    <property type="entry name" value="AcCoA-C-Actrans"/>
    <property type="match status" value="1"/>
</dbReference>
<feature type="domain" description="Thiolase N-terminal" evidence="5">
    <location>
        <begin position="4"/>
        <end position="266"/>
    </location>
</feature>
<organism evidence="7 8">
    <name type="scientific">Cryobacterium luteum</name>
    <dbReference type="NCBI Taxonomy" id="1424661"/>
    <lineage>
        <taxon>Bacteria</taxon>
        <taxon>Bacillati</taxon>
        <taxon>Actinomycetota</taxon>
        <taxon>Actinomycetes</taxon>
        <taxon>Micrococcales</taxon>
        <taxon>Microbacteriaceae</taxon>
        <taxon>Cryobacterium</taxon>
    </lineage>
</organism>
<dbReference type="AlphaFoldDB" id="A0A1H8LZ05"/>
<sequence length="399" mass="41598">MENVFIIDALRLASGRGKAGGALSSYHPVELLADVIRPLVARNDFDPAAIDDVIIGCLAQLGEQGLNIARNAALAAGLPVTVPGTTVDRQCGSSLQAASFAAAGIAAGIYDIVIAGGVEMMSKFPINYATLGQDPFGPSIRERFEGGLVGQGISAELVAARWGLDRATIDAFAARSHRLAAQAADQGLFDREIQPVIVTRADGSTAVHNRDETIRATTTIEGLGGLKTAFDSEVYARRFPEIDWQITPGNASPLTDGASAVLLASAAKAAERGLRPRARFVEVAVVGSDPIEMLTGVIPATQRVLARSGLSIDDIDAYEVNEAFAPVPLAWLQTIGANPDKLNQRGGAIALGHALGSTGTRLITTLLNVLEDTGGRYGLIAICEGQGMANAAIIERIPS</sequence>
<dbReference type="RefSeq" id="WP_092112756.1">
    <property type="nucleotide sequence ID" value="NZ_FOCN01000034.1"/>
</dbReference>
<comment type="similarity">
    <text evidence="1 4">Belongs to the thiolase-like superfamily. Thiolase family.</text>
</comment>
<dbReference type="OrthoDB" id="1402717at2"/>
<dbReference type="InterPro" id="IPR020616">
    <property type="entry name" value="Thiolase_N"/>
</dbReference>
<dbReference type="SUPFAM" id="SSF53901">
    <property type="entry name" value="Thiolase-like"/>
    <property type="match status" value="2"/>
</dbReference>
<name>A0A1H8LZ05_9MICO</name>
<dbReference type="Proteomes" id="UP000297654">
    <property type="component" value="Unassembled WGS sequence"/>
</dbReference>
<evidence type="ECO:0000313" key="7">
    <source>
        <dbReference type="EMBL" id="TFB85224.1"/>
    </source>
</evidence>
<dbReference type="Pfam" id="PF00108">
    <property type="entry name" value="Thiolase_N"/>
    <property type="match status" value="1"/>
</dbReference>
<dbReference type="EMBL" id="SOFF01000042">
    <property type="protein sequence ID" value="TFB85224.1"/>
    <property type="molecule type" value="Genomic_DNA"/>
</dbReference>
<dbReference type="InterPro" id="IPR020617">
    <property type="entry name" value="Thiolase_C"/>
</dbReference>
<evidence type="ECO:0000256" key="2">
    <source>
        <dbReference type="ARBA" id="ARBA00022679"/>
    </source>
</evidence>
<dbReference type="InterPro" id="IPR016039">
    <property type="entry name" value="Thiolase-like"/>
</dbReference>
<evidence type="ECO:0000256" key="3">
    <source>
        <dbReference type="ARBA" id="ARBA00023315"/>
    </source>
</evidence>
<accession>A0A1H8LZ05</accession>
<gene>
    <name evidence="7" type="ORF">E3O10_15485</name>
</gene>
<evidence type="ECO:0000259" key="6">
    <source>
        <dbReference type="Pfam" id="PF02803"/>
    </source>
</evidence>
<dbReference type="InterPro" id="IPR020610">
    <property type="entry name" value="Thiolase_AS"/>
</dbReference>
<dbReference type="PIRSF" id="PIRSF000429">
    <property type="entry name" value="Ac-CoA_Ac_transf"/>
    <property type="match status" value="1"/>
</dbReference>
<evidence type="ECO:0000313" key="8">
    <source>
        <dbReference type="Proteomes" id="UP000297654"/>
    </source>
</evidence>
<dbReference type="STRING" id="1424661.SAMN05216281_1345"/>
<keyword evidence="3 4" id="KW-0012">Acyltransferase</keyword>
<keyword evidence="2 4" id="KW-0808">Transferase</keyword>
<dbReference type="PANTHER" id="PTHR43365">
    <property type="entry name" value="BLR7806 PROTEIN"/>
    <property type="match status" value="1"/>
</dbReference>
<protein>
    <submittedName>
        <fullName evidence="7">Thiolase family protein</fullName>
    </submittedName>
</protein>
<evidence type="ECO:0000256" key="1">
    <source>
        <dbReference type="ARBA" id="ARBA00010982"/>
    </source>
</evidence>
<dbReference type="Pfam" id="PF02803">
    <property type="entry name" value="Thiolase_C"/>
    <property type="match status" value="1"/>
</dbReference>
<dbReference type="PROSITE" id="PS00099">
    <property type="entry name" value="THIOLASE_3"/>
    <property type="match status" value="1"/>
</dbReference>
<dbReference type="Gene3D" id="3.40.47.10">
    <property type="match status" value="2"/>
</dbReference>
<feature type="domain" description="Thiolase C-terminal" evidence="6">
    <location>
        <begin position="275"/>
        <end position="396"/>
    </location>
</feature>
<dbReference type="InterPro" id="IPR002155">
    <property type="entry name" value="Thiolase"/>
</dbReference>